<dbReference type="InterPro" id="IPR052032">
    <property type="entry name" value="ATP-dep_AA_Ligase"/>
</dbReference>
<evidence type="ECO:0000256" key="4">
    <source>
        <dbReference type="PROSITE-ProRule" id="PRU00409"/>
    </source>
</evidence>
<keyword evidence="3 4" id="KW-0067">ATP-binding</keyword>
<dbReference type="SMART" id="SM01209">
    <property type="entry name" value="GARS_A"/>
    <property type="match status" value="1"/>
</dbReference>
<dbReference type="PANTHER" id="PTHR43585:SF2">
    <property type="entry name" value="ATP-GRASP ENZYME FSQD"/>
    <property type="match status" value="1"/>
</dbReference>
<dbReference type="GO" id="GO:0005524">
    <property type="term" value="F:ATP binding"/>
    <property type="evidence" value="ECO:0007669"/>
    <property type="project" value="UniProtKB-UniRule"/>
</dbReference>
<dbReference type="EMBL" id="CP000875">
    <property type="protein sequence ID" value="ABX04663.1"/>
    <property type="molecule type" value="Genomic_DNA"/>
</dbReference>
<evidence type="ECO:0000313" key="6">
    <source>
        <dbReference type="EMBL" id="ABX04663.1"/>
    </source>
</evidence>
<evidence type="ECO:0000256" key="2">
    <source>
        <dbReference type="ARBA" id="ARBA00022741"/>
    </source>
</evidence>
<dbReference type="GO" id="GO:0046872">
    <property type="term" value="F:metal ion binding"/>
    <property type="evidence" value="ECO:0007669"/>
    <property type="project" value="InterPro"/>
</dbReference>
<proteinExistence type="predicted"/>
<dbReference type="Gene3D" id="3.30.470.20">
    <property type="entry name" value="ATP-grasp fold, B domain"/>
    <property type="match status" value="1"/>
</dbReference>
<organism evidence="6 7">
    <name type="scientific">Herpetosiphon aurantiacus (strain ATCC 23779 / DSM 785 / 114-95)</name>
    <dbReference type="NCBI Taxonomy" id="316274"/>
    <lineage>
        <taxon>Bacteria</taxon>
        <taxon>Bacillati</taxon>
        <taxon>Chloroflexota</taxon>
        <taxon>Chloroflexia</taxon>
        <taxon>Herpetosiphonales</taxon>
        <taxon>Herpetosiphonaceae</taxon>
        <taxon>Herpetosiphon</taxon>
    </lineage>
</organism>
<evidence type="ECO:0000256" key="1">
    <source>
        <dbReference type="ARBA" id="ARBA00022598"/>
    </source>
</evidence>
<dbReference type="PANTHER" id="PTHR43585">
    <property type="entry name" value="FUMIPYRROLE BIOSYNTHESIS PROTEIN C"/>
    <property type="match status" value="1"/>
</dbReference>
<dbReference type="InterPro" id="IPR011761">
    <property type="entry name" value="ATP-grasp"/>
</dbReference>
<keyword evidence="2 4" id="KW-0547">Nucleotide-binding</keyword>
<dbReference type="Pfam" id="PF13535">
    <property type="entry name" value="ATP-grasp_4"/>
    <property type="match status" value="1"/>
</dbReference>
<dbReference type="BioCyc" id="HAUR316274:GHYA-2049-MONOMER"/>
<evidence type="ECO:0000313" key="7">
    <source>
        <dbReference type="Proteomes" id="UP000000787"/>
    </source>
</evidence>
<dbReference type="HOGENOM" id="CLU_029016_4_1_0"/>
<dbReference type="STRING" id="316274.Haur_2020"/>
<evidence type="ECO:0000256" key="3">
    <source>
        <dbReference type="ARBA" id="ARBA00022840"/>
    </source>
</evidence>
<dbReference type="PROSITE" id="PS50975">
    <property type="entry name" value="ATP_GRASP"/>
    <property type="match status" value="1"/>
</dbReference>
<dbReference type="Proteomes" id="UP000000787">
    <property type="component" value="Chromosome"/>
</dbReference>
<name>A9AVH2_HERA2</name>
<dbReference type="SUPFAM" id="SSF56059">
    <property type="entry name" value="Glutathione synthetase ATP-binding domain-like"/>
    <property type="match status" value="1"/>
</dbReference>
<feature type="domain" description="ATP-grasp" evidence="5">
    <location>
        <begin position="112"/>
        <end position="303"/>
    </location>
</feature>
<reference evidence="6 7" key="1">
    <citation type="journal article" date="2011" name="Stand. Genomic Sci.">
        <title>Complete genome sequence of the filamentous gliding predatory bacterium Herpetosiphon aurantiacus type strain (114-95(T)).</title>
        <authorList>
            <person name="Kiss H."/>
            <person name="Nett M."/>
            <person name="Domin N."/>
            <person name="Martin K."/>
            <person name="Maresca J.A."/>
            <person name="Copeland A."/>
            <person name="Lapidus A."/>
            <person name="Lucas S."/>
            <person name="Berry K.W."/>
            <person name="Glavina Del Rio T."/>
            <person name="Dalin E."/>
            <person name="Tice H."/>
            <person name="Pitluck S."/>
            <person name="Richardson P."/>
            <person name="Bruce D."/>
            <person name="Goodwin L."/>
            <person name="Han C."/>
            <person name="Detter J.C."/>
            <person name="Schmutz J."/>
            <person name="Brettin T."/>
            <person name="Land M."/>
            <person name="Hauser L."/>
            <person name="Kyrpides N.C."/>
            <person name="Ivanova N."/>
            <person name="Goker M."/>
            <person name="Woyke T."/>
            <person name="Klenk H.P."/>
            <person name="Bryant D.A."/>
        </authorList>
    </citation>
    <scope>NUCLEOTIDE SEQUENCE [LARGE SCALE GENOMIC DNA]</scope>
    <source>
        <strain evidence="7">ATCC 23779 / DSM 785 / 114-95</strain>
    </source>
</reference>
<accession>A9AVH2</accession>
<dbReference type="GO" id="GO:0016874">
    <property type="term" value="F:ligase activity"/>
    <property type="evidence" value="ECO:0007669"/>
    <property type="project" value="UniProtKB-KW"/>
</dbReference>
<keyword evidence="7" id="KW-1185">Reference proteome</keyword>
<dbReference type="eggNOG" id="COG0151">
    <property type="taxonomic scope" value="Bacteria"/>
</dbReference>
<protein>
    <submittedName>
        <fullName evidence="6">Phosphoribosylglycinamide synthetase</fullName>
    </submittedName>
</protein>
<dbReference type="KEGG" id="hau:Haur_2020"/>
<dbReference type="AlphaFoldDB" id="A9AVH2"/>
<dbReference type="Pfam" id="PF18603">
    <property type="entry name" value="LAL_C2"/>
    <property type="match status" value="1"/>
</dbReference>
<gene>
    <name evidence="6" type="ordered locus">Haur_2020</name>
</gene>
<dbReference type="InParanoid" id="A9AVH2"/>
<dbReference type="InterPro" id="IPR040570">
    <property type="entry name" value="LAL_C2"/>
</dbReference>
<keyword evidence="1" id="KW-0436">Ligase</keyword>
<evidence type="ECO:0000259" key="5">
    <source>
        <dbReference type="PROSITE" id="PS50975"/>
    </source>
</evidence>
<sequence length="407" mass="44418">MSRHFLLIGTAREVHPKIKQLGHRLSLLCPVKNIKTLKNHGDYDRIVGMAANATIDQWIEQARLIHCHAPIDVLGGFNEVTQHIAADVAAALKLPYHSSATIHYTRQKDAMRQVLREANLDPTIAQSVETADDIKVFGERYGYPLVLKPRDGRASMGVSIIRSAAEIATAQAWFEAGAAGHAMLVEEYLSGEEYSVEAFSEYGQHHIICVTQKFKDPQTSVETGHCLPAPLPQATVAEITSFVEQVLTALDLQNGPSHTEIILTARGPRIVETHARLAGDSIVELIELASGIDVDQLWIKQVAGETVFEQLPRSFQRWAAIAYASPHAIGRLERVDGQEQATHCPGVVKADVLQELGSFFQGASDSFARGAFAIATGDTATLATMQARQAAQCFRFLVNCADPSTHS</sequence>